<reference evidence="1" key="1">
    <citation type="submission" date="2022-10" db="EMBL/GenBank/DDBJ databases">
        <title>Luteolibacter sp. GHJ8, whole genome shotgun sequencing project.</title>
        <authorList>
            <person name="Zhao G."/>
            <person name="Shen L."/>
        </authorList>
    </citation>
    <scope>NUCLEOTIDE SEQUENCE</scope>
    <source>
        <strain evidence="1">GHJ8</strain>
    </source>
</reference>
<comment type="caution">
    <text evidence="1">The sequence shown here is derived from an EMBL/GenBank/DDBJ whole genome shotgun (WGS) entry which is preliminary data.</text>
</comment>
<name>A0ABT3GAT7_9BACT</name>
<organism evidence="1 2">
    <name type="scientific">Luteolibacter rhizosphaerae</name>
    <dbReference type="NCBI Taxonomy" id="2989719"/>
    <lineage>
        <taxon>Bacteria</taxon>
        <taxon>Pseudomonadati</taxon>
        <taxon>Verrucomicrobiota</taxon>
        <taxon>Verrucomicrobiia</taxon>
        <taxon>Verrucomicrobiales</taxon>
        <taxon>Verrucomicrobiaceae</taxon>
        <taxon>Luteolibacter</taxon>
    </lineage>
</organism>
<dbReference type="EMBL" id="JAPDDR010000017">
    <property type="protein sequence ID" value="MCW1916621.1"/>
    <property type="molecule type" value="Genomic_DNA"/>
</dbReference>
<proteinExistence type="predicted"/>
<dbReference type="Proteomes" id="UP001165653">
    <property type="component" value="Unassembled WGS sequence"/>
</dbReference>
<dbReference type="RefSeq" id="WP_264516202.1">
    <property type="nucleotide sequence ID" value="NZ_JAPDDR010000017.1"/>
</dbReference>
<evidence type="ECO:0000313" key="1">
    <source>
        <dbReference type="EMBL" id="MCW1916621.1"/>
    </source>
</evidence>
<evidence type="ECO:0000313" key="2">
    <source>
        <dbReference type="Proteomes" id="UP001165653"/>
    </source>
</evidence>
<sequence length="90" mass="10257">MNRFGLGKIAGEFDLFCNEEGSGLASLTKRQLDHHGIDSRTFFRDFSHFFRAHGMGSTFRILPAGDLQPIQGYTEALEQFRTTNFLVLRD</sequence>
<accession>A0ABT3GAT7</accession>
<keyword evidence="2" id="KW-1185">Reference proteome</keyword>
<protein>
    <submittedName>
        <fullName evidence="1">Uncharacterized protein</fullName>
    </submittedName>
</protein>
<gene>
    <name evidence="1" type="ORF">OJ996_23745</name>
</gene>